<dbReference type="GO" id="GO:0016787">
    <property type="term" value="F:hydrolase activity"/>
    <property type="evidence" value="ECO:0007669"/>
    <property type="project" value="InterPro"/>
</dbReference>
<keyword evidence="1 3" id="KW-0210">Decarboxylase</keyword>
<dbReference type="PANTHER" id="PTHR21240">
    <property type="entry name" value="2-AMINO-3-CARBOXYLMUCONATE-6-SEMIALDEHYDE DECARBOXYLASE"/>
    <property type="match status" value="1"/>
</dbReference>
<evidence type="ECO:0000256" key="2">
    <source>
        <dbReference type="ARBA" id="ARBA00023239"/>
    </source>
</evidence>
<dbReference type="PANTHER" id="PTHR21240:SF32">
    <property type="entry name" value="AMIDOHYDROLASE-RELATED DOMAIN-CONTAINING PROTEIN"/>
    <property type="match status" value="1"/>
</dbReference>
<evidence type="ECO:0000256" key="3">
    <source>
        <dbReference type="RuleBase" id="RU366045"/>
    </source>
</evidence>
<dbReference type="Proteomes" id="UP001056012">
    <property type="component" value="Chromosome 8"/>
</dbReference>
<dbReference type="GO" id="GO:0016831">
    <property type="term" value="F:carboxy-lyase activity"/>
    <property type="evidence" value="ECO:0007669"/>
    <property type="project" value="UniProtKB-KW"/>
</dbReference>
<feature type="domain" description="Amidohydrolase-related" evidence="4">
    <location>
        <begin position="70"/>
        <end position="392"/>
    </location>
</feature>
<proteinExistence type="inferred from homology"/>
<keyword evidence="2 3" id="KW-0456">Lyase</keyword>
<dbReference type="SUPFAM" id="SSF51556">
    <property type="entry name" value="Metallo-dependent hydrolases"/>
    <property type="match status" value="1"/>
</dbReference>
<evidence type="ECO:0000313" key="6">
    <source>
        <dbReference type="Proteomes" id="UP001056012"/>
    </source>
</evidence>
<keyword evidence="6" id="KW-1185">Reference proteome</keyword>
<dbReference type="GO" id="GO:0005829">
    <property type="term" value="C:cytosol"/>
    <property type="evidence" value="ECO:0007669"/>
    <property type="project" value="TreeGrafter"/>
</dbReference>
<sequence length="401" mass="44603">MYPFGQPFPEASNGTQSQQNEIWKQIQHDAHSDGIDLTALPFAKEAIGSIAALASEKVELGAGAFNGRRIDVHTHPIPDWFRALELNAAGRATPSWSVKDHLQFMADHQIAHSVLCVSTPQANAFLTEQNDEVRKRKTLALARLLNCFTAELCRVYPERFSWMAIMPLPHVAESITELKRMFGTKGQKPIGVGVLTNHEGLYPGDATFNPLWSFLQKRAREEESREVVFVHPTEPVIRLGDGRFVNSTPSPLRSGLGEFYFETARAVSSLTAFSAILNYPSLHWRISHGAGAFPDISERFLLGFPDISSRAREAYKSRFWYDSAGPVWPKQVKGLTEGMGIPLDQMVFGTDFPYGIGFWDVDANIRGLAEVKGIAEADKEKVFWGNAKRLWGGRSKGLDGV</sequence>
<evidence type="ECO:0000259" key="4">
    <source>
        <dbReference type="Pfam" id="PF04909"/>
    </source>
</evidence>
<dbReference type="Gene3D" id="3.20.20.140">
    <property type="entry name" value="Metal-dependent hydrolases"/>
    <property type="match status" value="1"/>
</dbReference>
<evidence type="ECO:0000256" key="1">
    <source>
        <dbReference type="ARBA" id="ARBA00022793"/>
    </source>
</evidence>
<dbReference type="InterPro" id="IPR032465">
    <property type="entry name" value="ACMSD"/>
</dbReference>
<dbReference type="Pfam" id="PF04909">
    <property type="entry name" value="Amidohydro_2"/>
    <property type="match status" value="1"/>
</dbReference>
<organism evidence="5 6">
    <name type="scientific">Curvularia clavata</name>
    <dbReference type="NCBI Taxonomy" id="95742"/>
    <lineage>
        <taxon>Eukaryota</taxon>
        <taxon>Fungi</taxon>
        <taxon>Dikarya</taxon>
        <taxon>Ascomycota</taxon>
        <taxon>Pezizomycotina</taxon>
        <taxon>Dothideomycetes</taxon>
        <taxon>Pleosporomycetidae</taxon>
        <taxon>Pleosporales</taxon>
        <taxon>Pleosporineae</taxon>
        <taxon>Pleosporaceae</taxon>
        <taxon>Curvularia</taxon>
    </lineage>
</organism>
<reference evidence="5" key="1">
    <citation type="submission" date="2021-12" db="EMBL/GenBank/DDBJ databases">
        <title>Curvularia clavata genome.</title>
        <authorList>
            <person name="Cao Y."/>
        </authorList>
    </citation>
    <scope>NUCLEOTIDE SEQUENCE</scope>
    <source>
        <strain evidence="5">Yc1106</strain>
    </source>
</reference>
<dbReference type="VEuPathDB" id="FungiDB:yc1106_10115"/>
<protein>
    <recommendedName>
        <fullName evidence="4">Amidohydrolase-related domain-containing protein</fullName>
    </recommendedName>
</protein>
<accession>A0A9Q8ZG91</accession>
<dbReference type="OrthoDB" id="2832284at2759"/>
<name>A0A9Q8ZG91_CURCL</name>
<gene>
    <name evidence="5" type="ORF">yc1106_10115</name>
</gene>
<dbReference type="InterPro" id="IPR006680">
    <property type="entry name" value="Amidohydro-rel"/>
</dbReference>
<dbReference type="GO" id="GO:0019748">
    <property type="term" value="P:secondary metabolic process"/>
    <property type="evidence" value="ECO:0007669"/>
    <property type="project" value="TreeGrafter"/>
</dbReference>
<dbReference type="InterPro" id="IPR032466">
    <property type="entry name" value="Metal_Hydrolase"/>
</dbReference>
<comment type="similarity">
    <text evidence="3">Belongs to the metallo-dependent hydrolases superfamily.</text>
</comment>
<dbReference type="EMBL" id="CP089281">
    <property type="protein sequence ID" value="USP82841.1"/>
    <property type="molecule type" value="Genomic_DNA"/>
</dbReference>
<dbReference type="AlphaFoldDB" id="A0A9Q8ZG91"/>
<evidence type="ECO:0000313" key="5">
    <source>
        <dbReference type="EMBL" id="USP82841.1"/>
    </source>
</evidence>